<gene>
    <name evidence="3" type="primary">ndhG</name>
    <name evidence="3" type="ORF">PEPS_15620</name>
</gene>
<protein>
    <recommendedName>
        <fullName evidence="2">NADH-quinone oxidoreductase subunit J</fullName>
        <ecNumber evidence="2">7.1.1.-</ecNumber>
    </recommendedName>
</protein>
<comment type="subcellular location">
    <subcellularLocation>
        <location evidence="2">Cell membrane</location>
        <topology evidence="2">Multi-pass membrane protein</topology>
    </subcellularLocation>
</comment>
<proteinExistence type="inferred from homology"/>
<evidence type="ECO:0000256" key="2">
    <source>
        <dbReference type="RuleBase" id="RU004429"/>
    </source>
</evidence>
<keyword evidence="2" id="KW-0874">Quinone</keyword>
<feature type="transmembrane region" description="Helical" evidence="2">
    <location>
        <begin position="145"/>
        <end position="167"/>
    </location>
</feature>
<feature type="transmembrane region" description="Helical" evidence="2">
    <location>
        <begin position="6"/>
        <end position="28"/>
    </location>
</feature>
<keyword evidence="2" id="KW-0472">Membrane</keyword>
<evidence type="ECO:0000313" key="3">
    <source>
        <dbReference type="EMBL" id="BDC99281.1"/>
    </source>
</evidence>
<comment type="function">
    <text evidence="2">NDH-1 shuttles electrons from NADH, via FMN and iron-sulfur (Fe-S) centers, to quinones in the respiratory chain. Couples the redox reaction to proton translocation (for every two electrons transferred, four hydrogen ions are translocated across the cytoplasmic membrane), and thus conserves the redox energy in a proton gradient.</text>
</comment>
<keyword evidence="2" id="KW-0812">Transmembrane</keyword>
<keyword evidence="2" id="KW-0520">NAD</keyword>
<dbReference type="PANTHER" id="PTHR33269:SF17">
    <property type="entry name" value="NADH-UBIQUINONE OXIDOREDUCTASE CHAIN 6"/>
    <property type="match status" value="1"/>
</dbReference>
<keyword evidence="4" id="KW-1185">Reference proteome</keyword>
<dbReference type="EC" id="7.1.1.-" evidence="2"/>
<feature type="transmembrane region" description="Helical" evidence="2">
    <location>
        <begin position="95"/>
        <end position="116"/>
    </location>
</feature>
<dbReference type="Proteomes" id="UP001354989">
    <property type="component" value="Chromosome"/>
</dbReference>
<feature type="transmembrane region" description="Helical" evidence="2">
    <location>
        <begin position="35"/>
        <end position="56"/>
    </location>
</feature>
<dbReference type="PANTHER" id="PTHR33269">
    <property type="entry name" value="NADH-UBIQUINONE OXIDOREDUCTASE CHAIN 6"/>
    <property type="match status" value="1"/>
</dbReference>
<organism evidence="3 4">
    <name type="scientific">Persicobacter psychrovividus</name>
    <dbReference type="NCBI Taxonomy" id="387638"/>
    <lineage>
        <taxon>Bacteria</taxon>
        <taxon>Pseudomonadati</taxon>
        <taxon>Bacteroidota</taxon>
        <taxon>Cytophagia</taxon>
        <taxon>Cytophagales</taxon>
        <taxon>Persicobacteraceae</taxon>
        <taxon>Persicobacter</taxon>
    </lineage>
</organism>
<evidence type="ECO:0000313" key="4">
    <source>
        <dbReference type="Proteomes" id="UP001354989"/>
    </source>
</evidence>
<dbReference type="EMBL" id="AP025292">
    <property type="protein sequence ID" value="BDC99281.1"/>
    <property type="molecule type" value="Genomic_DNA"/>
</dbReference>
<accession>A0ABM7VE94</accession>
<comment type="similarity">
    <text evidence="1 2">Belongs to the complex I subunit 6 family.</text>
</comment>
<dbReference type="Pfam" id="PF00499">
    <property type="entry name" value="Oxidored_q3"/>
    <property type="match status" value="1"/>
</dbReference>
<dbReference type="InterPro" id="IPR001457">
    <property type="entry name" value="NADH_UbQ/plastoQ_OxRdtase_su6"/>
</dbReference>
<reference evidence="3 4" key="1">
    <citation type="submission" date="2021-12" db="EMBL/GenBank/DDBJ databases">
        <title>Genome sequencing of bacteria with rrn-lacking chromosome and rrn-plasmid.</title>
        <authorList>
            <person name="Anda M."/>
            <person name="Iwasaki W."/>
        </authorList>
    </citation>
    <scope>NUCLEOTIDE SEQUENCE [LARGE SCALE GENOMIC DNA]</scope>
    <source>
        <strain evidence="3 4">NBRC 101262</strain>
    </source>
</reference>
<feature type="transmembrane region" description="Helical" evidence="2">
    <location>
        <begin position="62"/>
        <end position="83"/>
    </location>
</feature>
<dbReference type="InterPro" id="IPR042106">
    <property type="entry name" value="Nuo/plastoQ_OxRdtase_6_NuoJ"/>
</dbReference>
<keyword evidence="2" id="KW-1003">Cell membrane</keyword>
<dbReference type="RefSeq" id="WP_338396706.1">
    <property type="nucleotide sequence ID" value="NZ_AP025292.1"/>
</dbReference>
<sequence>MNQYLIYEILFYGFMGLTLLSAITIIFAKNVLYAAFSLLVSLFGVAALFVLMGADFLGIAQIMIYIGGILVLMIFGVMLTNRLNGKPIITANKNVLVSLILGMVTFGFLGLVFSQFEWAKRPWMQADAVADGSIRALGIATMTNFILPFELVAVMLLVALIAGTYLAKRAR</sequence>
<name>A0ABM7VE94_9BACT</name>
<dbReference type="Gene3D" id="1.20.120.1200">
    <property type="entry name" value="NADH-ubiquinone/plastoquinone oxidoreductase chain 6, subunit NuoJ"/>
    <property type="match status" value="1"/>
</dbReference>
<keyword evidence="2" id="KW-1133">Transmembrane helix</keyword>
<evidence type="ECO:0000256" key="1">
    <source>
        <dbReference type="ARBA" id="ARBA00005698"/>
    </source>
</evidence>
<comment type="catalytic activity">
    <reaction evidence="2">
        <text>a quinone + NADH + 5 H(+)(in) = a quinol + NAD(+) + 4 H(+)(out)</text>
        <dbReference type="Rhea" id="RHEA:57888"/>
        <dbReference type="ChEBI" id="CHEBI:15378"/>
        <dbReference type="ChEBI" id="CHEBI:24646"/>
        <dbReference type="ChEBI" id="CHEBI:57540"/>
        <dbReference type="ChEBI" id="CHEBI:57945"/>
        <dbReference type="ChEBI" id="CHEBI:132124"/>
    </reaction>
</comment>